<reference evidence="2 3" key="1">
    <citation type="submission" date="2023-06" db="EMBL/GenBank/DDBJ databases">
        <title>Novel species in genus Planococcus.</title>
        <authorList>
            <person name="Ning S."/>
        </authorList>
    </citation>
    <scope>NUCLEOTIDE SEQUENCE [LARGE SCALE GENOMIC DNA]</scope>
    <source>
        <strain evidence="2 3">N064</strain>
    </source>
</reference>
<protein>
    <submittedName>
        <fullName evidence="2">Uncharacterized protein</fullName>
    </submittedName>
</protein>
<keyword evidence="1" id="KW-0812">Transmembrane</keyword>
<name>A0ABT8MSU8_9BACL</name>
<feature type="transmembrane region" description="Helical" evidence="1">
    <location>
        <begin position="46"/>
        <end position="66"/>
    </location>
</feature>
<evidence type="ECO:0000313" key="2">
    <source>
        <dbReference type="EMBL" id="MDN7227926.1"/>
    </source>
</evidence>
<feature type="transmembrane region" description="Helical" evidence="1">
    <location>
        <begin position="7"/>
        <end position="26"/>
    </location>
</feature>
<organism evidence="2 3">
    <name type="scientific">Planococcus liqunii</name>
    <dbReference type="NCBI Taxonomy" id="3058394"/>
    <lineage>
        <taxon>Bacteria</taxon>
        <taxon>Bacillati</taxon>
        <taxon>Bacillota</taxon>
        <taxon>Bacilli</taxon>
        <taxon>Bacillales</taxon>
        <taxon>Caryophanaceae</taxon>
        <taxon>Planococcus</taxon>
    </lineage>
</organism>
<dbReference type="Proteomes" id="UP001172054">
    <property type="component" value="Unassembled WGS sequence"/>
</dbReference>
<dbReference type="EMBL" id="JAUJWW010000004">
    <property type="protein sequence ID" value="MDN7227926.1"/>
    <property type="molecule type" value="Genomic_DNA"/>
</dbReference>
<evidence type="ECO:0000256" key="1">
    <source>
        <dbReference type="SAM" id="Phobius"/>
    </source>
</evidence>
<dbReference type="RefSeq" id="WP_300982183.1">
    <property type="nucleotide sequence ID" value="NZ_CP129238.1"/>
</dbReference>
<keyword evidence="1" id="KW-1133">Transmembrane helix</keyword>
<accession>A0ABT8MSU8</accession>
<gene>
    <name evidence="2" type="ORF">QWY15_11510</name>
</gene>
<proteinExistence type="predicted"/>
<sequence>MNIDTDRLVTFIIMWGTPLVMMSWAYWKMSAEDKADVRSDFSSWRFISTIGFISAGTFLMHVASLLGIDIIKISGISLLVLGGIFNTFNQWKDSKKKSILVIALLSFVIFINL</sequence>
<comment type="caution">
    <text evidence="2">The sequence shown here is derived from an EMBL/GenBank/DDBJ whole genome shotgun (WGS) entry which is preliminary data.</text>
</comment>
<keyword evidence="1" id="KW-0472">Membrane</keyword>
<evidence type="ECO:0000313" key="3">
    <source>
        <dbReference type="Proteomes" id="UP001172054"/>
    </source>
</evidence>
<keyword evidence="3" id="KW-1185">Reference proteome</keyword>